<evidence type="ECO:0000313" key="2">
    <source>
        <dbReference type="EMBL" id="MDR6969616.1"/>
    </source>
</evidence>
<keyword evidence="1" id="KW-0732">Signal</keyword>
<dbReference type="PROSITE" id="PS51257">
    <property type="entry name" value="PROKAR_LIPOPROTEIN"/>
    <property type="match status" value="1"/>
</dbReference>
<dbReference type="RefSeq" id="WP_310028864.1">
    <property type="nucleotide sequence ID" value="NZ_JAVDVI010000025.1"/>
</dbReference>
<feature type="signal peptide" evidence="1">
    <location>
        <begin position="1"/>
        <end position="20"/>
    </location>
</feature>
<reference evidence="2 3" key="1">
    <citation type="submission" date="2023-07" db="EMBL/GenBank/DDBJ databases">
        <title>Sorghum-associated microbial communities from plants grown in Nebraska, USA.</title>
        <authorList>
            <person name="Schachtman D."/>
        </authorList>
    </citation>
    <scope>NUCLEOTIDE SEQUENCE [LARGE SCALE GENOMIC DNA]</scope>
    <source>
        <strain evidence="2 3">3773</strain>
    </source>
</reference>
<evidence type="ECO:0000313" key="3">
    <source>
        <dbReference type="Proteomes" id="UP001255185"/>
    </source>
</evidence>
<keyword evidence="3" id="KW-1185">Reference proteome</keyword>
<feature type="chain" id="PRO_5045450054" description="Lipoprotein" evidence="1">
    <location>
        <begin position="21"/>
        <end position="285"/>
    </location>
</feature>
<evidence type="ECO:0008006" key="4">
    <source>
        <dbReference type="Google" id="ProtNLM"/>
    </source>
</evidence>
<accession>A0ABU1TUR5</accession>
<gene>
    <name evidence="2" type="ORF">J2X31_003649</name>
</gene>
<dbReference type="Proteomes" id="UP001255185">
    <property type="component" value="Unassembled WGS sequence"/>
</dbReference>
<dbReference type="EMBL" id="JAVDVI010000025">
    <property type="protein sequence ID" value="MDR6969616.1"/>
    <property type="molecule type" value="Genomic_DNA"/>
</dbReference>
<organism evidence="2 3">
    <name type="scientific">Flavobacterium arsenatis</name>
    <dbReference type="NCBI Taxonomy" id="1484332"/>
    <lineage>
        <taxon>Bacteria</taxon>
        <taxon>Pseudomonadati</taxon>
        <taxon>Bacteroidota</taxon>
        <taxon>Flavobacteriia</taxon>
        <taxon>Flavobacteriales</taxon>
        <taxon>Flavobacteriaceae</taxon>
        <taxon>Flavobacterium</taxon>
    </lineage>
</organism>
<sequence>MNKKTTPFLILLLFVLTSCGSDIKTEEDKFPNIPEFPKFENDVFRTKNIATIELQPLQKFSRTFHNPFNLVYAVKDSSLYFLTFYNDDEFPEEAYLNYKYYLTLMKISDGKIKIERKWVDSDFEFNFWIKSNNDIVVGKQILTFNDDYKSSIKNDSVVINSIKGIKFERWTKDFIDNEEKTIANNKENGLVEFDNVVVDSESKLGGGWNNGFEVRDYPVYLSYYKLNWNNKTAKTKIDFSIHKNAPILLKTSNNLYYIQYNEKPQTSIDPEKNRQAKSFVINQIE</sequence>
<protein>
    <recommendedName>
        <fullName evidence="4">Lipoprotein</fullName>
    </recommendedName>
</protein>
<comment type="caution">
    <text evidence="2">The sequence shown here is derived from an EMBL/GenBank/DDBJ whole genome shotgun (WGS) entry which is preliminary data.</text>
</comment>
<proteinExistence type="predicted"/>
<evidence type="ECO:0000256" key="1">
    <source>
        <dbReference type="SAM" id="SignalP"/>
    </source>
</evidence>
<name>A0ABU1TUR5_9FLAO</name>